<evidence type="ECO:0000256" key="2">
    <source>
        <dbReference type="ARBA" id="ARBA00023445"/>
    </source>
</evidence>
<evidence type="ECO:0000256" key="1">
    <source>
        <dbReference type="ARBA" id="ARBA00023002"/>
    </source>
</evidence>
<dbReference type="RefSeq" id="WP_072338676.1">
    <property type="nucleotide sequence ID" value="NZ_FPKU01000001.1"/>
</dbReference>
<keyword evidence="5" id="KW-1185">Reference proteome</keyword>
<feature type="domain" description="NAD-dependent epimerase/dehydratase" evidence="3">
    <location>
        <begin position="9"/>
        <end position="251"/>
    </location>
</feature>
<proteinExistence type="inferred from homology"/>
<gene>
    <name evidence="4" type="ORF">SAMN02983003_0335</name>
</gene>
<name>A0A1K2HT35_9HYPH</name>
<reference evidence="4 5" key="1">
    <citation type="submission" date="2016-11" db="EMBL/GenBank/DDBJ databases">
        <authorList>
            <person name="Jaros S."/>
            <person name="Januszkiewicz K."/>
            <person name="Wedrychowicz H."/>
        </authorList>
    </citation>
    <scope>NUCLEOTIDE SEQUENCE [LARGE SCALE GENOMIC DNA]</scope>
    <source>
        <strain evidence="4 5">ATCC 23634</strain>
    </source>
</reference>
<evidence type="ECO:0000313" key="4">
    <source>
        <dbReference type="EMBL" id="SFZ81140.1"/>
    </source>
</evidence>
<dbReference type="GO" id="GO:0016616">
    <property type="term" value="F:oxidoreductase activity, acting on the CH-OH group of donors, NAD or NADP as acceptor"/>
    <property type="evidence" value="ECO:0007669"/>
    <property type="project" value="TreeGrafter"/>
</dbReference>
<dbReference type="PANTHER" id="PTHR10366">
    <property type="entry name" value="NAD DEPENDENT EPIMERASE/DEHYDRATASE"/>
    <property type="match status" value="1"/>
</dbReference>
<dbReference type="SUPFAM" id="SSF51735">
    <property type="entry name" value="NAD(P)-binding Rossmann-fold domains"/>
    <property type="match status" value="1"/>
</dbReference>
<comment type="similarity">
    <text evidence="2">Belongs to the NAD(P)-dependent epimerase/dehydratase family. Dihydroflavonol-4-reductase subfamily.</text>
</comment>
<accession>A0A1K2HT35</accession>
<sequence length="353" mass="37830">MAGEGRGLVLVTGASGFVGKWTVIELLRAGFSVRGTVRSEAKAEQVRKAVTVEVGGDSLSRLSFAYVDLLADKGWPDAMRGVAAVMHVATVIRGDEPRDSSLVIRPAVEGTERVLRFARDAGITRIVMTSSIATVGYGHGQVSGKKVYDETFHTNLDGMKFTWAYCIGKTRAEQSAWSFCRANGIDLTTIHPGAIIGPALDDDASISIQMVTGLLDGTTPAMPSNGFAVVDVRDVAALHVAALLRPEAAGERYLATAEYVPFTGVGDVLREAYPQYEVTIRTVPDWLIGLLARFGGPARQIINDIGNEKHYDRTKSEALLGRPYRSGKEAILASAESALRLGLCKPKPKVAKA</sequence>
<keyword evidence="1" id="KW-0560">Oxidoreductase</keyword>
<dbReference type="OrthoDB" id="9778052at2"/>
<evidence type="ECO:0000259" key="3">
    <source>
        <dbReference type="Pfam" id="PF01370"/>
    </source>
</evidence>
<dbReference type="Pfam" id="PF01370">
    <property type="entry name" value="Epimerase"/>
    <property type="match status" value="1"/>
</dbReference>
<dbReference type="InterPro" id="IPR001509">
    <property type="entry name" value="Epimerase_deHydtase"/>
</dbReference>
<dbReference type="InterPro" id="IPR036291">
    <property type="entry name" value="NAD(P)-bd_dom_sf"/>
</dbReference>
<dbReference type="PANTHER" id="PTHR10366:SF564">
    <property type="entry name" value="STEROL-4-ALPHA-CARBOXYLATE 3-DEHYDROGENASE, DECARBOXYLATING"/>
    <property type="match status" value="1"/>
</dbReference>
<organism evidence="4 5">
    <name type="scientific">Devosia enhydra</name>
    <dbReference type="NCBI Taxonomy" id="665118"/>
    <lineage>
        <taxon>Bacteria</taxon>
        <taxon>Pseudomonadati</taxon>
        <taxon>Pseudomonadota</taxon>
        <taxon>Alphaproteobacteria</taxon>
        <taxon>Hyphomicrobiales</taxon>
        <taxon>Devosiaceae</taxon>
        <taxon>Devosia</taxon>
    </lineage>
</organism>
<dbReference type="Proteomes" id="UP000183447">
    <property type="component" value="Unassembled WGS sequence"/>
</dbReference>
<dbReference type="STRING" id="665118.SAMN02983003_0335"/>
<dbReference type="InterPro" id="IPR050425">
    <property type="entry name" value="NAD(P)_dehydrat-like"/>
</dbReference>
<dbReference type="EMBL" id="FPKU01000001">
    <property type="protein sequence ID" value="SFZ81140.1"/>
    <property type="molecule type" value="Genomic_DNA"/>
</dbReference>
<protein>
    <submittedName>
        <fullName evidence="4">Dihydroflavonol-4-reductase</fullName>
    </submittedName>
</protein>
<evidence type="ECO:0000313" key="5">
    <source>
        <dbReference type="Proteomes" id="UP000183447"/>
    </source>
</evidence>
<dbReference type="Gene3D" id="3.40.50.720">
    <property type="entry name" value="NAD(P)-binding Rossmann-like Domain"/>
    <property type="match status" value="1"/>
</dbReference>
<dbReference type="AlphaFoldDB" id="A0A1K2HT35"/>